<evidence type="ECO:0000313" key="3">
    <source>
        <dbReference type="Proteomes" id="UP001168167"/>
    </source>
</evidence>
<gene>
    <name evidence="2" type="ORF">NQX30_07495</name>
</gene>
<proteinExistence type="predicted"/>
<name>A0ABT7QND5_9GAMM</name>
<reference evidence="2" key="2">
    <citation type="journal article" date="2023" name="Microbiome">
        <title>Synthase-selected sorting approach identifies a beta-lactone synthase in a nudibranch symbiotic bacterium.</title>
        <authorList>
            <person name="Dzunkova M."/>
            <person name="La Clair J.J."/>
            <person name="Tyml T."/>
            <person name="Doud D."/>
            <person name="Schulz F."/>
            <person name="Piquer-Esteban S."/>
            <person name="Porcel Sanchis D."/>
            <person name="Osborn A."/>
            <person name="Robinson D."/>
            <person name="Louie K.B."/>
            <person name="Bowen B.P."/>
            <person name="Bowers R.M."/>
            <person name="Lee J."/>
            <person name="Arnau V."/>
            <person name="Diaz-Villanueva W."/>
            <person name="Stepanauskas R."/>
            <person name="Gosliner T."/>
            <person name="Date S.V."/>
            <person name="Northen T.R."/>
            <person name="Cheng J.F."/>
            <person name="Burkart M.D."/>
            <person name="Woyke T."/>
        </authorList>
    </citation>
    <scope>NUCLEOTIDE SEQUENCE</scope>
    <source>
        <strain evidence="2">Df01</strain>
    </source>
</reference>
<dbReference type="InterPro" id="IPR011037">
    <property type="entry name" value="Pyrv_Knase-like_insert_dom_sf"/>
</dbReference>
<dbReference type="Pfam" id="PF03476">
    <property type="entry name" value="MOSC_N"/>
    <property type="match status" value="1"/>
</dbReference>
<evidence type="ECO:0000313" key="2">
    <source>
        <dbReference type="EMBL" id="MDM5148199.1"/>
    </source>
</evidence>
<dbReference type="PANTHER" id="PTHR36930:SF1">
    <property type="entry name" value="MOSC DOMAIN-CONTAINING PROTEIN"/>
    <property type="match status" value="1"/>
</dbReference>
<dbReference type="PROSITE" id="PS51340">
    <property type="entry name" value="MOSC"/>
    <property type="match status" value="1"/>
</dbReference>
<dbReference type="Proteomes" id="UP001168167">
    <property type="component" value="Unassembled WGS sequence"/>
</dbReference>
<comment type="caution">
    <text evidence="2">The sequence shown here is derived from an EMBL/GenBank/DDBJ whole genome shotgun (WGS) entry which is preliminary data.</text>
</comment>
<reference evidence="2" key="1">
    <citation type="submission" date="2022-08" db="EMBL/GenBank/DDBJ databases">
        <authorList>
            <person name="Dzunkova M."/>
            <person name="La Clair J."/>
            <person name="Tyml T."/>
            <person name="Doud D."/>
            <person name="Schulz F."/>
            <person name="Piquer S."/>
            <person name="Porcel Sanchis D."/>
            <person name="Osborn A."/>
            <person name="Robinson D."/>
            <person name="Louie K.B."/>
            <person name="Bowen B.P."/>
            <person name="Bowers R."/>
            <person name="Lee J."/>
            <person name="Arnau Llombart V."/>
            <person name="Diaz Villanueva W."/>
            <person name="Gosliner T."/>
            <person name="Northen T."/>
            <person name="Cheng J.-F."/>
            <person name="Burkart M.D."/>
            <person name="Woyke T."/>
        </authorList>
    </citation>
    <scope>NUCLEOTIDE SEQUENCE</scope>
    <source>
        <strain evidence="2">Df01</strain>
    </source>
</reference>
<dbReference type="Pfam" id="PF03473">
    <property type="entry name" value="MOSC"/>
    <property type="match status" value="1"/>
</dbReference>
<feature type="domain" description="MOSC" evidence="1">
    <location>
        <begin position="98"/>
        <end position="253"/>
    </location>
</feature>
<dbReference type="SUPFAM" id="SSF50800">
    <property type="entry name" value="PK beta-barrel domain-like"/>
    <property type="match status" value="1"/>
</dbReference>
<protein>
    <submittedName>
        <fullName evidence="2">MOSC domain-containing protein</fullName>
    </submittedName>
</protein>
<sequence length="256" mass="28492">MVEQKVVVSNIWRYPIKGLAGESLTTTILSSGRGIVYDRRWLLATADTAPLLNGNDKWRPWNYGLTLKKAERMALLRCSVVDDNGAPLLSIYEKNEMRVCGHPQVPDERANIDGFLQDFLFEPALQLTDYQNWSIWDKKDVVLTLLNESSVADFSTKQGVPVSCQRFRANIEVRGMTAWKEMGGGVMHVGDVQLQLGDGVERCAATRVNPQTAERDMNVPAQLLQEYGRNEMGVEAAVLTGGEIATSMEVVRSQTS</sequence>
<organism evidence="2 3">
    <name type="scientific">Candidatus Doriopsillibacter californiensis</name>
    <dbReference type="NCBI Taxonomy" id="2970740"/>
    <lineage>
        <taxon>Bacteria</taxon>
        <taxon>Pseudomonadati</taxon>
        <taxon>Pseudomonadota</taxon>
        <taxon>Gammaproteobacteria</taxon>
        <taxon>Candidatus Tethybacterales</taxon>
        <taxon>Candidatus Persebacteraceae</taxon>
        <taxon>Candidatus Doriopsillibacter</taxon>
    </lineage>
</organism>
<dbReference type="EMBL" id="JANQAO010000005">
    <property type="protein sequence ID" value="MDM5148199.1"/>
    <property type="molecule type" value="Genomic_DNA"/>
</dbReference>
<dbReference type="InterPro" id="IPR005303">
    <property type="entry name" value="MOCOS_middle"/>
</dbReference>
<dbReference type="InterPro" id="IPR052716">
    <property type="entry name" value="MOSC_domain"/>
</dbReference>
<keyword evidence="3" id="KW-1185">Reference proteome</keyword>
<dbReference type="InterPro" id="IPR005302">
    <property type="entry name" value="MoCF_Sase_C"/>
</dbReference>
<evidence type="ECO:0000259" key="1">
    <source>
        <dbReference type="PROSITE" id="PS51340"/>
    </source>
</evidence>
<accession>A0ABT7QND5</accession>
<dbReference type="PANTHER" id="PTHR36930">
    <property type="entry name" value="METAL-SULFUR CLUSTER BIOSYNTHESIS PROTEINS YUAD-RELATED"/>
    <property type="match status" value="1"/>
</dbReference>